<dbReference type="PANTHER" id="PTHR24356">
    <property type="entry name" value="SERINE/THREONINE-PROTEIN KINASE"/>
    <property type="match status" value="1"/>
</dbReference>
<dbReference type="GeneID" id="100907499"/>
<dbReference type="EC" id="2.7.11.1" evidence="1"/>
<dbReference type="GO" id="GO:0005524">
    <property type="term" value="F:ATP binding"/>
    <property type="evidence" value="ECO:0007669"/>
    <property type="project" value="UniProtKB-UniRule"/>
</dbReference>
<dbReference type="GO" id="GO:0004674">
    <property type="term" value="F:protein serine/threonine kinase activity"/>
    <property type="evidence" value="ECO:0007669"/>
    <property type="project" value="UniProtKB-KW"/>
</dbReference>
<dbReference type="SUPFAM" id="SSF56112">
    <property type="entry name" value="Protein kinase-like (PK-like)"/>
    <property type="match status" value="1"/>
</dbReference>
<dbReference type="KEGG" id="goe:100907499"/>
<protein>
    <recommendedName>
        <fullName evidence="2">Serine/threonine-protein kinase greatwall</fullName>
        <ecNumber evidence="1">2.7.11.1</ecNumber>
    </recommendedName>
    <alternativeName>
        <fullName evidence="8">Microtubule-associated serine/threonine-protein kinase-like</fullName>
    </alternativeName>
</protein>
<dbReference type="GO" id="GO:0035556">
    <property type="term" value="P:intracellular signal transduction"/>
    <property type="evidence" value="ECO:0007669"/>
    <property type="project" value="TreeGrafter"/>
</dbReference>
<keyword evidence="5 11" id="KW-0547">Nucleotide-binding</keyword>
<evidence type="ECO:0000256" key="5">
    <source>
        <dbReference type="ARBA" id="ARBA00022741"/>
    </source>
</evidence>
<dbReference type="Proteomes" id="UP000694867">
    <property type="component" value="Unplaced"/>
</dbReference>
<keyword evidence="6" id="KW-0418">Kinase</keyword>
<evidence type="ECO:0000256" key="9">
    <source>
        <dbReference type="ARBA" id="ARBA00047899"/>
    </source>
</evidence>
<keyword evidence="7 11" id="KW-0067">ATP-binding</keyword>
<dbReference type="InterPro" id="IPR050236">
    <property type="entry name" value="Ser_Thr_kinase_AGC"/>
</dbReference>
<sequence length="809" mass="91311">MESYTLLSNRQQNAARINYHTDKPKAVEACTKLLQSLLPRLEKTDLQNSPAKQFAIDQTFLGATEMHRMLLLRTLTYATIQDFFNNLMRFLSDRLAPTDQQAAVGLAQVVQQVLMAVSEVCNLLERSGGVDVTDWKTASEVIINASAPENQQAKIDTLAYVIPLDEFENPVLIGLGQFSRIYRLRWRPIDSYCAMKIVPHEKFNASLFRQRYVDKTVAAIAHDPCLIKVHCVFSVKPDSYVMVMDVGSRPRYDLQRILRELDYLKDASVGLISLQIILALESLHLNGFVHRDLNCANVLVDSHGHIKLIDFDSARICSGHFMTRVIPSFFQRTAEEFHDSESVATSAYRAPELLKGSPYGRASDWWSLGVLIYKISTGKYPYRLATESPTGRRSHVFDVIWPEKKFAASELTKQFTNGLLQKKASRRLGSRSYEDIKKHAFFEYFLAMLQALPVKKRKKIQMFTNPRHRMFLNRCLIDFSKAFENLHEHLDDENCETVSIEMIQDETPARHLPLMTYASIKFRKLIDRLSSGEKELIRLRETLLAANTPPELDMDYSTATDSEGREECDRVTAPQSDVTRSPARFPVMKPFLAGGEPLVRLMVTPAEAGFTVPVVQNVSVLEDIGSTIIEGDIVISIRGELCLDKSVEEVYALTQVSDEITKTVDCEVASKTVFRLIEDDQDNALRYMESATRSTMRMLNPSVPSVPSGFLDDHERSQVPMVAALKTRSFNLRGSGGFANYHAIIFVHSDLQVSPPEAALFHGDVLIGINETKGSFYDEAALENIFRRATQPVQIEILETSALRNSNGT</sequence>
<comment type="catalytic activity">
    <reaction evidence="9">
        <text>L-threonyl-[protein] + ATP = O-phospho-L-threonyl-[protein] + ADP + H(+)</text>
        <dbReference type="Rhea" id="RHEA:46608"/>
        <dbReference type="Rhea" id="RHEA-COMP:11060"/>
        <dbReference type="Rhea" id="RHEA-COMP:11605"/>
        <dbReference type="ChEBI" id="CHEBI:15378"/>
        <dbReference type="ChEBI" id="CHEBI:30013"/>
        <dbReference type="ChEBI" id="CHEBI:30616"/>
        <dbReference type="ChEBI" id="CHEBI:61977"/>
        <dbReference type="ChEBI" id="CHEBI:456216"/>
        <dbReference type="EC" id="2.7.11.1"/>
    </reaction>
</comment>
<keyword evidence="4" id="KW-0808">Transferase</keyword>
<evidence type="ECO:0000256" key="4">
    <source>
        <dbReference type="ARBA" id="ARBA00022679"/>
    </source>
</evidence>
<reference evidence="14" key="1">
    <citation type="submission" date="2025-08" db="UniProtKB">
        <authorList>
            <consortium name="RefSeq"/>
        </authorList>
    </citation>
    <scope>IDENTIFICATION</scope>
</reference>
<gene>
    <name evidence="14" type="primary">LOC100907499</name>
</gene>
<keyword evidence="3" id="KW-0723">Serine/threonine-protein kinase</keyword>
<dbReference type="PROSITE" id="PS50011">
    <property type="entry name" value="PROTEIN_KINASE_DOM"/>
    <property type="match status" value="1"/>
</dbReference>
<dbReference type="InterPro" id="IPR011009">
    <property type="entry name" value="Kinase-like_dom_sf"/>
</dbReference>
<proteinExistence type="predicted"/>
<evidence type="ECO:0000256" key="2">
    <source>
        <dbReference type="ARBA" id="ARBA00022148"/>
    </source>
</evidence>
<evidence type="ECO:0000256" key="6">
    <source>
        <dbReference type="ARBA" id="ARBA00022777"/>
    </source>
</evidence>
<evidence type="ECO:0000256" key="11">
    <source>
        <dbReference type="PROSITE-ProRule" id="PRU10141"/>
    </source>
</evidence>
<evidence type="ECO:0000256" key="1">
    <source>
        <dbReference type="ARBA" id="ARBA00012513"/>
    </source>
</evidence>
<feature type="binding site" evidence="11">
    <location>
        <position position="196"/>
    </location>
    <ligand>
        <name>ATP</name>
        <dbReference type="ChEBI" id="CHEBI:30616"/>
    </ligand>
</feature>
<evidence type="ECO:0000313" key="13">
    <source>
        <dbReference type="Proteomes" id="UP000694867"/>
    </source>
</evidence>
<evidence type="ECO:0000259" key="12">
    <source>
        <dbReference type="PROSITE" id="PS50011"/>
    </source>
</evidence>
<dbReference type="PANTHER" id="PTHR24356:SF1">
    <property type="entry name" value="SERINE_THREONINE-PROTEIN KINASE GREATWALL"/>
    <property type="match status" value="1"/>
</dbReference>
<evidence type="ECO:0000313" key="14">
    <source>
        <dbReference type="RefSeq" id="XP_003739990.1"/>
    </source>
</evidence>
<accession>A0AAJ6QQ35</accession>
<feature type="domain" description="Protein kinase" evidence="12">
    <location>
        <begin position="167"/>
        <end position="442"/>
    </location>
</feature>
<dbReference type="InterPro" id="IPR000719">
    <property type="entry name" value="Prot_kinase_dom"/>
</dbReference>
<keyword evidence="13" id="KW-1185">Reference proteome</keyword>
<comment type="catalytic activity">
    <reaction evidence="10">
        <text>L-seryl-[protein] + ATP = O-phospho-L-seryl-[protein] + ADP + H(+)</text>
        <dbReference type="Rhea" id="RHEA:17989"/>
        <dbReference type="Rhea" id="RHEA-COMP:9863"/>
        <dbReference type="Rhea" id="RHEA-COMP:11604"/>
        <dbReference type="ChEBI" id="CHEBI:15378"/>
        <dbReference type="ChEBI" id="CHEBI:29999"/>
        <dbReference type="ChEBI" id="CHEBI:30616"/>
        <dbReference type="ChEBI" id="CHEBI:83421"/>
        <dbReference type="ChEBI" id="CHEBI:456216"/>
        <dbReference type="EC" id="2.7.11.1"/>
    </reaction>
</comment>
<dbReference type="Gene3D" id="3.30.200.20">
    <property type="entry name" value="Phosphorylase Kinase, domain 1"/>
    <property type="match status" value="1"/>
</dbReference>
<dbReference type="PROSITE" id="PS00107">
    <property type="entry name" value="PROTEIN_KINASE_ATP"/>
    <property type="match status" value="1"/>
</dbReference>
<dbReference type="Gene3D" id="1.10.510.10">
    <property type="entry name" value="Transferase(Phosphotransferase) domain 1"/>
    <property type="match status" value="1"/>
</dbReference>
<dbReference type="InterPro" id="IPR017441">
    <property type="entry name" value="Protein_kinase_ATP_BS"/>
</dbReference>
<dbReference type="SMART" id="SM00220">
    <property type="entry name" value="S_TKc"/>
    <property type="match status" value="1"/>
</dbReference>
<name>A0AAJ6QQ35_9ACAR</name>
<evidence type="ECO:0000256" key="3">
    <source>
        <dbReference type="ARBA" id="ARBA00022527"/>
    </source>
</evidence>
<evidence type="ECO:0000256" key="8">
    <source>
        <dbReference type="ARBA" id="ARBA00033099"/>
    </source>
</evidence>
<dbReference type="Pfam" id="PF00069">
    <property type="entry name" value="Pkinase"/>
    <property type="match status" value="1"/>
</dbReference>
<evidence type="ECO:0000256" key="10">
    <source>
        <dbReference type="ARBA" id="ARBA00048679"/>
    </source>
</evidence>
<dbReference type="AlphaFoldDB" id="A0AAJ6QQ35"/>
<organism evidence="13 14">
    <name type="scientific">Galendromus occidentalis</name>
    <name type="common">western predatory mite</name>
    <dbReference type="NCBI Taxonomy" id="34638"/>
    <lineage>
        <taxon>Eukaryota</taxon>
        <taxon>Metazoa</taxon>
        <taxon>Ecdysozoa</taxon>
        <taxon>Arthropoda</taxon>
        <taxon>Chelicerata</taxon>
        <taxon>Arachnida</taxon>
        <taxon>Acari</taxon>
        <taxon>Parasitiformes</taxon>
        <taxon>Mesostigmata</taxon>
        <taxon>Gamasina</taxon>
        <taxon>Phytoseioidea</taxon>
        <taxon>Phytoseiidae</taxon>
        <taxon>Typhlodrominae</taxon>
        <taxon>Galendromus</taxon>
    </lineage>
</organism>
<evidence type="ECO:0000256" key="7">
    <source>
        <dbReference type="ARBA" id="ARBA00022840"/>
    </source>
</evidence>
<dbReference type="RefSeq" id="XP_003739990.1">
    <property type="nucleotide sequence ID" value="XM_003739942.1"/>
</dbReference>